<feature type="domain" description="Polymerase/histidinol phosphatase N-terminal" evidence="1">
    <location>
        <begin position="114"/>
        <end position="193"/>
    </location>
</feature>
<accession>A0ABU0GQU1</accession>
<evidence type="ECO:0000313" key="3">
    <source>
        <dbReference type="Proteomes" id="UP001240250"/>
    </source>
</evidence>
<dbReference type="InterPro" id="IPR003141">
    <property type="entry name" value="Pol/His_phosphatase_N"/>
</dbReference>
<evidence type="ECO:0000259" key="1">
    <source>
        <dbReference type="SMART" id="SM00481"/>
    </source>
</evidence>
<dbReference type="EMBL" id="JAUSVM010000001">
    <property type="protein sequence ID" value="MDQ0426985.1"/>
    <property type="molecule type" value="Genomic_DNA"/>
</dbReference>
<dbReference type="SMART" id="SM00481">
    <property type="entry name" value="POLIIIAc"/>
    <property type="match status" value="1"/>
</dbReference>
<keyword evidence="3" id="KW-1185">Reference proteome</keyword>
<dbReference type="GO" id="GO:0016787">
    <property type="term" value="F:hydrolase activity"/>
    <property type="evidence" value="ECO:0007669"/>
    <property type="project" value="UniProtKB-KW"/>
</dbReference>
<evidence type="ECO:0000313" key="2">
    <source>
        <dbReference type="EMBL" id="MDQ0426985.1"/>
    </source>
</evidence>
<name>A0ABU0GQU1_9CELL</name>
<dbReference type="InterPro" id="IPR050243">
    <property type="entry name" value="PHP_phosphatase"/>
</dbReference>
<dbReference type="PANTHER" id="PTHR36928:SF1">
    <property type="entry name" value="PHOSPHATASE YCDX-RELATED"/>
    <property type="match status" value="1"/>
</dbReference>
<comment type="caution">
    <text evidence="2">The sequence shown here is derived from an EMBL/GenBank/DDBJ whole genome shotgun (WGS) entry which is preliminary data.</text>
</comment>
<dbReference type="Gene3D" id="1.10.150.110">
    <property type="entry name" value="DNA polymerase beta, N-terminal domain-like"/>
    <property type="match status" value="1"/>
</dbReference>
<dbReference type="NCBIfam" id="NF005928">
    <property type="entry name" value="PRK07945.1"/>
    <property type="match status" value="1"/>
</dbReference>
<dbReference type="RefSeq" id="WP_070319599.1">
    <property type="nucleotide sequence ID" value="NZ_JAUSVM010000001.1"/>
</dbReference>
<protein>
    <submittedName>
        <fullName evidence="2">Hydrolase</fullName>
    </submittedName>
</protein>
<dbReference type="PANTHER" id="PTHR36928">
    <property type="entry name" value="PHOSPHATASE YCDX-RELATED"/>
    <property type="match status" value="1"/>
</dbReference>
<keyword evidence="2" id="KW-0378">Hydrolase</keyword>
<organism evidence="2 3">
    <name type="scientific">Cellulomonas iranensis</name>
    <dbReference type="NCBI Taxonomy" id="76862"/>
    <lineage>
        <taxon>Bacteria</taxon>
        <taxon>Bacillati</taxon>
        <taxon>Actinomycetota</taxon>
        <taxon>Actinomycetes</taxon>
        <taxon>Micrococcales</taxon>
        <taxon>Cellulomonadaceae</taxon>
        <taxon>Cellulomonas</taxon>
    </lineage>
</organism>
<dbReference type="InterPro" id="IPR010996">
    <property type="entry name" value="HHH_MUS81"/>
</dbReference>
<gene>
    <name evidence="2" type="ORF">JO380_003366</name>
</gene>
<dbReference type="SUPFAM" id="SSF47802">
    <property type="entry name" value="DNA polymerase beta, N-terminal domain-like"/>
    <property type="match status" value="1"/>
</dbReference>
<dbReference type="CDD" id="cd07436">
    <property type="entry name" value="PHP_PolX"/>
    <property type="match status" value="1"/>
</dbReference>
<sequence>MTDDDPHGRVADAVATLRRVALLLERAQASGYRSEAYRTAARTVEAQPADRVAALADAGSLTDLPGVGATTADVVARVLAGRDVPTLDELEAQARAADDALPDAAARLHGALRGDLHTHTEASDGSAPVQEMVLAALELGREYVAVTDHSPRLTVAHGLSAARLRAQLDQLAALRPAVAPFEVLSGIEVDVLDDGTLDQDPDLLDELDVVVASVHSKLRMDRDAMTRRMLAAVRDPRTDVLGHCTGRRLTGRPRPPSDFDARAVFDACAEHGVAVEINSRPDRLDPPHALLQVAVDAGCEFTIDSDAHAPGQLDWLRAGCERAAAHGIGPERVVTTRSAQEVRARGRR</sequence>
<dbReference type="Pfam" id="PF02811">
    <property type="entry name" value="PHP"/>
    <property type="match status" value="1"/>
</dbReference>
<dbReference type="InterPro" id="IPR027421">
    <property type="entry name" value="DNA_pol_lamdba_lyase_dom_sf"/>
</dbReference>
<reference evidence="2 3" key="1">
    <citation type="submission" date="2023-07" db="EMBL/GenBank/DDBJ databases">
        <title>Sequencing the genomes of 1000 actinobacteria strains.</title>
        <authorList>
            <person name="Klenk H.-P."/>
        </authorList>
    </citation>
    <scope>NUCLEOTIDE SEQUENCE [LARGE SCALE GENOMIC DNA]</scope>
    <source>
        <strain evidence="2 3">DSM 14785</strain>
    </source>
</reference>
<dbReference type="InterPro" id="IPR047967">
    <property type="entry name" value="PolX_PHP"/>
</dbReference>
<dbReference type="InterPro" id="IPR004013">
    <property type="entry name" value="PHP_dom"/>
</dbReference>
<proteinExistence type="predicted"/>
<dbReference type="Proteomes" id="UP001240250">
    <property type="component" value="Unassembled WGS sequence"/>
</dbReference>
<dbReference type="Gene3D" id="3.20.20.140">
    <property type="entry name" value="Metal-dependent hydrolases"/>
    <property type="match status" value="1"/>
</dbReference>
<dbReference type="SUPFAM" id="SSF89550">
    <property type="entry name" value="PHP domain-like"/>
    <property type="match status" value="1"/>
</dbReference>
<dbReference type="Pfam" id="PF14716">
    <property type="entry name" value="HHH_8"/>
    <property type="match status" value="1"/>
</dbReference>
<dbReference type="InterPro" id="IPR016195">
    <property type="entry name" value="Pol/histidinol_Pase-like"/>
</dbReference>